<reference evidence="8 9" key="1">
    <citation type="submission" date="2019-07" db="EMBL/GenBank/DDBJ databases">
        <title>Whole genome shotgun sequence of Cellulomonas terrae NBRC 100819.</title>
        <authorList>
            <person name="Hosoyama A."/>
            <person name="Uohara A."/>
            <person name="Ohji S."/>
            <person name="Ichikawa N."/>
        </authorList>
    </citation>
    <scope>NUCLEOTIDE SEQUENCE [LARGE SCALE GENOMIC DNA]</scope>
    <source>
        <strain evidence="8 9">NBRC 100819</strain>
    </source>
</reference>
<feature type="domain" description="RDD" evidence="7">
    <location>
        <begin position="20"/>
        <end position="151"/>
    </location>
</feature>
<dbReference type="PANTHER" id="PTHR36115:SF6">
    <property type="entry name" value="PROLINE-RICH ANTIGEN HOMOLOG"/>
    <property type="match status" value="1"/>
</dbReference>
<comment type="subcellular location">
    <subcellularLocation>
        <location evidence="1">Cell membrane</location>
        <topology evidence="1">Multi-pass membrane protein</topology>
    </subcellularLocation>
</comment>
<keyword evidence="9" id="KW-1185">Reference proteome</keyword>
<dbReference type="InterPro" id="IPR010432">
    <property type="entry name" value="RDD"/>
</dbReference>
<evidence type="ECO:0000313" key="8">
    <source>
        <dbReference type="EMBL" id="GEM00196.1"/>
    </source>
</evidence>
<dbReference type="Pfam" id="PF06271">
    <property type="entry name" value="RDD"/>
    <property type="match status" value="1"/>
</dbReference>
<evidence type="ECO:0000256" key="3">
    <source>
        <dbReference type="ARBA" id="ARBA00022692"/>
    </source>
</evidence>
<dbReference type="GO" id="GO:0005886">
    <property type="term" value="C:plasma membrane"/>
    <property type="evidence" value="ECO:0007669"/>
    <property type="project" value="UniProtKB-SubCell"/>
</dbReference>
<evidence type="ECO:0000259" key="7">
    <source>
        <dbReference type="Pfam" id="PF06271"/>
    </source>
</evidence>
<proteinExistence type="predicted"/>
<dbReference type="InterPro" id="IPR051791">
    <property type="entry name" value="Pra-immunoreactive"/>
</dbReference>
<organism evidence="8 9">
    <name type="scientific">Cellulomonas terrae</name>
    <dbReference type="NCBI Taxonomy" id="311234"/>
    <lineage>
        <taxon>Bacteria</taxon>
        <taxon>Bacillati</taxon>
        <taxon>Actinomycetota</taxon>
        <taxon>Actinomycetes</taxon>
        <taxon>Micrococcales</taxon>
        <taxon>Cellulomonadaceae</taxon>
        <taxon>Cellulomonas</taxon>
    </lineage>
</organism>
<dbReference type="RefSeq" id="WP_186814939.1">
    <property type="nucleotide sequence ID" value="NZ_BJWH01000029.1"/>
</dbReference>
<evidence type="ECO:0000256" key="2">
    <source>
        <dbReference type="ARBA" id="ARBA00022475"/>
    </source>
</evidence>
<accession>A0A511JQS5</accession>
<protein>
    <recommendedName>
        <fullName evidence="7">RDD domain-containing protein</fullName>
    </recommendedName>
</protein>
<dbReference type="PANTHER" id="PTHR36115">
    <property type="entry name" value="PROLINE-RICH ANTIGEN HOMOLOG-RELATED"/>
    <property type="match status" value="1"/>
</dbReference>
<dbReference type="Proteomes" id="UP000321049">
    <property type="component" value="Unassembled WGS sequence"/>
</dbReference>
<keyword evidence="3 6" id="KW-0812">Transmembrane</keyword>
<comment type="caution">
    <text evidence="8">The sequence shown here is derived from an EMBL/GenBank/DDBJ whole genome shotgun (WGS) entry which is preliminary data.</text>
</comment>
<name>A0A511JQS5_9CELL</name>
<evidence type="ECO:0000256" key="5">
    <source>
        <dbReference type="ARBA" id="ARBA00023136"/>
    </source>
</evidence>
<evidence type="ECO:0000256" key="1">
    <source>
        <dbReference type="ARBA" id="ARBA00004651"/>
    </source>
</evidence>
<feature type="transmembrane region" description="Helical" evidence="6">
    <location>
        <begin position="110"/>
        <end position="136"/>
    </location>
</feature>
<keyword evidence="5 6" id="KW-0472">Membrane</keyword>
<dbReference type="AlphaFoldDB" id="A0A511JQS5"/>
<evidence type="ECO:0000256" key="4">
    <source>
        <dbReference type="ARBA" id="ARBA00022989"/>
    </source>
</evidence>
<keyword evidence="4 6" id="KW-1133">Transmembrane helix</keyword>
<dbReference type="EMBL" id="BJWH01000029">
    <property type="protein sequence ID" value="GEM00196.1"/>
    <property type="molecule type" value="Genomic_DNA"/>
</dbReference>
<evidence type="ECO:0000313" key="9">
    <source>
        <dbReference type="Proteomes" id="UP000321049"/>
    </source>
</evidence>
<sequence>MTDTEVLPTDLAPPADGPDLASWWRRVVAAILDGSILGGATWIVLGPGGSGPSLTPTFDVDATGGVDVVAWFTSPWLVGLLVAMLALQGWTGATPGKRVAGVAIVRASDGLPVGFLASAMRVVAHLLDAILLIGYLRPIWNVRKQTFADSLVGTLAVQTREPPAHPWFARFRREPSPWRSAVLNVAAIVLCASGVAFSASQTTTGSVQTSEVPCVEGVQTATAAVEGSREVAAYVDQRMWLTRPSTDLPRTLLTIGWTWYDTDLMSVHRRVATDILDADGQVVTELEQELGARSTVVLDPVTIEAADLENAGPGWTVESRLVSNGTVVASCTVSQQDWDRANRG</sequence>
<keyword evidence="2" id="KW-1003">Cell membrane</keyword>
<evidence type="ECO:0000256" key="6">
    <source>
        <dbReference type="SAM" id="Phobius"/>
    </source>
</evidence>
<gene>
    <name evidence="8" type="ORF">CTE05_37420</name>
</gene>
<feature type="transmembrane region" description="Helical" evidence="6">
    <location>
        <begin position="66"/>
        <end position="90"/>
    </location>
</feature>